<evidence type="ECO:0000259" key="8">
    <source>
        <dbReference type="PROSITE" id="PS51714"/>
    </source>
</evidence>
<dbReference type="PANTHER" id="PTHR12858">
    <property type="entry name" value="RIBOSOME BIOGENESIS PROTEIN"/>
    <property type="match status" value="1"/>
</dbReference>
<evidence type="ECO:0000256" key="1">
    <source>
        <dbReference type="ARBA" id="ARBA00004604"/>
    </source>
</evidence>
<dbReference type="GO" id="GO:0030688">
    <property type="term" value="C:preribosome, small subunit precursor"/>
    <property type="evidence" value="ECO:0007669"/>
    <property type="project" value="TreeGrafter"/>
</dbReference>
<organism evidence="9 10">
    <name type="scientific">Meloidogyne hapla</name>
    <name type="common">Root-knot nematode worm</name>
    <dbReference type="NCBI Taxonomy" id="6305"/>
    <lineage>
        <taxon>Eukaryota</taxon>
        <taxon>Metazoa</taxon>
        <taxon>Ecdysozoa</taxon>
        <taxon>Nematoda</taxon>
        <taxon>Chromadorea</taxon>
        <taxon>Rhabditida</taxon>
        <taxon>Tylenchina</taxon>
        <taxon>Tylenchomorpha</taxon>
        <taxon>Tylenchoidea</taxon>
        <taxon>Meloidogynidae</taxon>
        <taxon>Meloidogyninae</taxon>
        <taxon>Meloidogyne</taxon>
    </lineage>
</organism>
<keyword evidence="9" id="KW-1185">Reference proteome</keyword>
<dbReference type="OMA" id="MNLPRFK"/>
<dbReference type="InterPro" id="IPR012948">
    <property type="entry name" value="AARP2CN"/>
</dbReference>
<dbReference type="PANTHER" id="PTHR12858:SF1">
    <property type="entry name" value="PRE-RRNA-PROCESSING PROTEIN TSR1 HOMOLOG"/>
    <property type="match status" value="1"/>
</dbReference>
<dbReference type="SMART" id="SM00785">
    <property type="entry name" value="AARP2CN"/>
    <property type="match status" value="1"/>
</dbReference>
<comment type="subcellular location">
    <subcellularLocation>
        <location evidence="1">Nucleus</location>
        <location evidence="1">Nucleolus</location>
    </subcellularLocation>
</comment>
<sequence length="790" mass="91028">MAKDSEVTVHRTGLFNLPPKKHSSGRHRSKHAIAKEQKGKIGIKSNSQPKFKHLKKLARKNRSLQIRSNKIEKISEQKRKEGQTPINITLISLDEAFTSRKLVETFNLADEDAIIHLNEKRQIFHLAVPRFKQRYTFFCPDTNSIISTLDFLRVSDILLILWPIETTNLQIAHSRLLDVIYAHGSPPTFNLVSTLPTSGKQRDSTRKSLEKLMAPWAKDSRIYDLQSGSPLQILRQISTTRKVRSNLQKLRPYLIAENVQIVKNEEDVDSCTLLVSGYLNGAPLNINGLVHISGCGDFQLSQVVFENDPNPLKQSKKAEPMETLKIIKANPAKQTQLDSEIILDPLNTDQPEIDENVKLPEGTSEYQASWLIDDDYEDEDEEEESDESESAEDVNENTLHDKTENGFCAQMEDENYGEGDFHSVVESTTMDETIDFNDADVNDDHQKELFKKERENRQWPDEVEAPEGINTRDRFKRYRGLKSFRTSPWDPKENLTRDYARIYKIVNFKRTRKLALEAAKQSFHAVEEGDEQYCSPGAYVTLYISSTHSPLIVFGLLKNEHRMSTLNMILHRYPSFNLPVKNKEELLFQVGCRLFTANPVFSQHTNGQKFKMERFMPSSGAFCATVFAPITFPPSNVLVFRQCSPEKLQLIAKGIVLDSNPDRIILKRVRLSGHPFKVNKRTAVVRYMFFNREDIEWFKPVELYTHSGRHGRIKQAVGTHGLMKCVFDRPLSVQDSVLMNLYKRVFPKWTYNAEVRGRQFCISDEVDNQCEEECTGRKDKIRWDEFMDDE</sequence>
<dbReference type="GO" id="GO:0003924">
    <property type="term" value="F:GTPase activity"/>
    <property type="evidence" value="ECO:0007669"/>
    <property type="project" value="TreeGrafter"/>
</dbReference>
<dbReference type="Proteomes" id="UP000095281">
    <property type="component" value="Unplaced"/>
</dbReference>
<evidence type="ECO:0000256" key="3">
    <source>
        <dbReference type="ARBA" id="ARBA00023242"/>
    </source>
</evidence>
<feature type="region of interest" description="Disordered" evidence="7">
    <location>
        <begin position="348"/>
        <end position="402"/>
    </location>
</feature>
<dbReference type="GO" id="GO:0005730">
    <property type="term" value="C:nucleolus"/>
    <property type="evidence" value="ECO:0007669"/>
    <property type="project" value="UniProtKB-SubCell"/>
</dbReference>
<dbReference type="PROSITE" id="PS51714">
    <property type="entry name" value="G_BMS1"/>
    <property type="match status" value="1"/>
</dbReference>
<dbReference type="GO" id="GO:0005525">
    <property type="term" value="F:GTP binding"/>
    <property type="evidence" value="ECO:0007669"/>
    <property type="project" value="TreeGrafter"/>
</dbReference>
<evidence type="ECO:0000256" key="2">
    <source>
        <dbReference type="ARBA" id="ARBA00022517"/>
    </source>
</evidence>
<comment type="function">
    <text evidence="4">Required during maturation of the 40S ribosomal subunit in the nucleolus.</text>
</comment>
<keyword evidence="3" id="KW-0539">Nucleus</keyword>
<dbReference type="WBParaSite" id="MhA1_Contig877.frz3.gene10">
    <property type="protein sequence ID" value="MhA1_Contig877.frz3.gene10"/>
    <property type="gene ID" value="MhA1_Contig877.frz3.gene10"/>
</dbReference>
<evidence type="ECO:0000256" key="6">
    <source>
        <dbReference type="ARBA" id="ARBA00040070"/>
    </source>
</evidence>
<name>A0A1I8C088_MELHA</name>
<dbReference type="InterPro" id="IPR030387">
    <property type="entry name" value="G_Bms1/Tsr1_dom"/>
</dbReference>
<dbReference type="AlphaFoldDB" id="A0A1I8C088"/>
<comment type="similarity">
    <text evidence="5">Belongs to the TRAFAC class translation factor GTPase superfamily. Bms1-like GTPase family. TSR1 subfamily.</text>
</comment>
<proteinExistence type="inferred from homology"/>
<dbReference type="GO" id="GO:0000462">
    <property type="term" value="P:maturation of SSU-rRNA from tricistronic rRNA transcript (SSU-rRNA, 5.8S rRNA, LSU-rRNA)"/>
    <property type="evidence" value="ECO:0007669"/>
    <property type="project" value="TreeGrafter"/>
</dbReference>
<dbReference type="SMART" id="SM01362">
    <property type="entry name" value="DUF663"/>
    <property type="match status" value="1"/>
</dbReference>
<keyword evidence="2" id="KW-0690">Ribosome biogenesis</keyword>
<dbReference type="InterPro" id="IPR039761">
    <property type="entry name" value="Bms1/Tsr1"/>
</dbReference>
<feature type="compositionally biased region" description="Basic residues" evidence="7">
    <location>
        <begin position="19"/>
        <end position="32"/>
    </location>
</feature>
<dbReference type="InterPro" id="IPR007034">
    <property type="entry name" value="BMS1_TSR1_C"/>
</dbReference>
<feature type="region of interest" description="Disordered" evidence="7">
    <location>
        <begin position="1"/>
        <end position="38"/>
    </location>
</feature>
<protein>
    <recommendedName>
        <fullName evidence="6">Pre-rRNA-processing protein TSR1 homolog</fullName>
    </recommendedName>
</protein>
<dbReference type="GO" id="GO:0000479">
    <property type="term" value="P:endonucleolytic cleavage of tricistronic rRNA transcript (SSU-rRNA, 5.8S rRNA, LSU-rRNA)"/>
    <property type="evidence" value="ECO:0007669"/>
    <property type="project" value="TreeGrafter"/>
</dbReference>
<evidence type="ECO:0000313" key="10">
    <source>
        <dbReference type="WBParaSite" id="MhA1_Contig877.frz3.gene10"/>
    </source>
</evidence>
<reference evidence="10" key="1">
    <citation type="submission" date="2016-11" db="UniProtKB">
        <authorList>
            <consortium name="WormBaseParasite"/>
        </authorList>
    </citation>
    <scope>IDENTIFICATION</scope>
</reference>
<evidence type="ECO:0000256" key="4">
    <source>
        <dbReference type="ARBA" id="ARBA00037087"/>
    </source>
</evidence>
<dbReference type="GO" id="GO:0034511">
    <property type="term" value="F:U3 snoRNA binding"/>
    <property type="evidence" value="ECO:0007669"/>
    <property type="project" value="TreeGrafter"/>
</dbReference>
<dbReference type="Pfam" id="PF04950">
    <property type="entry name" value="RIBIOP_C"/>
    <property type="match status" value="1"/>
</dbReference>
<feature type="compositionally biased region" description="Acidic residues" evidence="7">
    <location>
        <begin position="372"/>
        <end position="395"/>
    </location>
</feature>
<dbReference type="Pfam" id="PF22298">
    <property type="entry name" value="Tsr1_G-like"/>
    <property type="match status" value="1"/>
</dbReference>
<accession>A0A1I8C088</accession>
<evidence type="ECO:0000256" key="7">
    <source>
        <dbReference type="SAM" id="MobiDB-lite"/>
    </source>
</evidence>
<evidence type="ECO:0000256" key="5">
    <source>
        <dbReference type="ARBA" id="ARBA00038288"/>
    </source>
</evidence>
<dbReference type="Pfam" id="PF08142">
    <property type="entry name" value="AARP2CN"/>
    <property type="match status" value="1"/>
</dbReference>
<evidence type="ECO:0000313" key="9">
    <source>
        <dbReference type="Proteomes" id="UP000095281"/>
    </source>
</evidence>
<feature type="domain" description="Bms1-type G" evidence="8">
    <location>
        <begin position="84"/>
        <end position="243"/>
    </location>
</feature>